<reference evidence="3 4" key="1">
    <citation type="submission" date="2019-07" db="EMBL/GenBank/DDBJ databases">
        <title>Active sludge and wastewater microbial communities from Klosterneuburg, Austria.</title>
        <authorList>
            <person name="Wagner M."/>
        </authorList>
    </citation>
    <scope>NUCLEOTIDE SEQUENCE [LARGE SCALE GENOMIC DNA]</scope>
    <source>
        <strain evidence="3 4">Nm2</strain>
    </source>
</reference>
<evidence type="ECO:0000259" key="2">
    <source>
        <dbReference type="Pfam" id="PF13372"/>
    </source>
</evidence>
<evidence type="ECO:0000313" key="3">
    <source>
        <dbReference type="EMBL" id="TYP94567.1"/>
    </source>
</evidence>
<gene>
    <name evidence="3" type="ORF">BCL69_100199</name>
</gene>
<feature type="signal peptide" evidence="1">
    <location>
        <begin position="1"/>
        <end position="21"/>
    </location>
</feature>
<evidence type="ECO:0000313" key="4">
    <source>
        <dbReference type="Proteomes" id="UP000324176"/>
    </source>
</evidence>
<dbReference type="EMBL" id="VNHT01000001">
    <property type="protein sequence ID" value="TYP94567.1"/>
    <property type="molecule type" value="Genomic_DNA"/>
</dbReference>
<dbReference type="InterPro" id="IPR053728">
    <property type="entry name" value="Alginate_Permeability_Chnl"/>
</dbReference>
<proteinExistence type="predicted"/>
<dbReference type="InterPro" id="IPR025388">
    <property type="entry name" value="Alginate_export_dom"/>
</dbReference>
<protein>
    <submittedName>
        <fullName evidence="3">Alginate export protein</fullName>
    </submittedName>
</protein>
<sequence>MRLLIIYSAVCALLQTSKVFAQEDKAFSQINKYFRINGEMMGVYELWDFFRPEPAINNNNSYDLWVVRARLGALLTTSFVDGYVQGQYIGLYGLPDNAVAKPGGPLGLGAGYFQLNQSTNVSNIYLNQGYLNLKFDPLGLPGASLKAGRFAYMEGMEYSSGIDKFDGLKQRRIAQRLIGGFNAVYVGRSFDGFSAIYDRPEFNWTISGIRPTQGILSVEGQKQISDINIIYTALTSKKDALLSGTEARLFYIHYDDKRNTQVVDNRPLVARPSLNNEHLNIHTLGTHLLSLHQLESGSLDALLWGAYQLGDWTDQKHEAWAISAELGYQWIKLPFKPWLRAIYYQSSGDGNQKDNKHQTFFSMVPSGRIFAKFPFYNLMNIQDLFLEIIALPTPKTQININLHQLSLTSTHDLLYRGLGASKNSGEFGYSGSPSGGDSDVGQLVDISFMHTLNKHLSMRLYYGHAFGGSVIKNNFQGKKNANSFWAEVNMVF</sequence>
<accession>A0A5D3YMX6</accession>
<comment type="caution">
    <text evidence="3">The sequence shown here is derived from an EMBL/GenBank/DDBJ whole genome shotgun (WGS) entry which is preliminary data.</text>
</comment>
<name>A0A5D3YMX6_9PROT</name>
<feature type="domain" description="Alginate export" evidence="2">
    <location>
        <begin position="174"/>
        <end position="474"/>
    </location>
</feature>
<organism evidence="3 4">
    <name type="scientific">Nitrosomonas communis</name>
    <dbReference type="NCBI Taxonomy" id="44574"/>
    <lineage>
        <taxon>Bacteria</taxon>
        <taxon>Pseudomonadati</taxon>
        <taxon>Pseudomonadota</taxon>
        <taxon>Betaproteobacteria</taxon>
        <taxon>Nitrosomonadales</taxon>
        <taxon>Nitrosomonadaceae</taxon>
        <taxon>Nitrosomonas</taxon>
    </lineage>
</organism>
<keyword evidence="1" id="KW-0732">Signal</keyword>
<dbReference type="Gene3D" id="2.40.160.100">
    <property type="match status" value="1"/>
</dbReference>
<feature type="chain" id="PRO_5022867901" evidence="1">
    <location>
        <begin position="22"/>
        <end position="492"/>
    </location>
</feature>
<dbReference type="AlphaFoldDB" id="A0A5D3YMX6"/>
<evidence type="ECO:0000256" key="1">
    <source>
        <dbReference type="SAM" id="SignalP"/>
    </source>
</evidence>
<dbReference type="Proteomes" id="UP000324176">
    <property type="component" value="Unassembled WGS sequence"/>
</dbReference>
<dbReference type="Pfam" id="PF13372">
    <property type="entry name" value="Alginate_exp"/>
    <property type="match status" value="1"/>
</dbReference>